<dbReference type="GO" id="GO:0006606">
    <property type="term" value="P:protein import into nucleus"/>
    <property type="evidence" value="ECO:0007669"/>
    <property type="project" value="TreeGrafter"/>
</dbReference>
<organism evidence="9 10">
    <name type="scientific">Marssonina brunnea f. sp. multigermtubi (strain MB_m1)</name>
    <name type="common">Marssonina leaf spot fungus</name>
    <dbReference type="NCBI Taxonomy" id="1072389"/>
    <lineage>
        <taxon>Eukaryota</taxon>
        <taxon>Fungi</taxon>
        <taxon>Dikarya</taxon>
        <taxon>Ascomycota</taxon>
        <taxon>Pezizomycotina</taxon>
        <taxon>Leotiomycetes</taxon>
        <taxon>Helotiales</taxon>
        <taxon>Drepanopezizaceae</taxon>
        <taxon>Drepanopeziza</taxon>
    </lineage>
</organism>
<dbReference type="OMA" id="RYQGFCK"/>
<keyword evidence="1 7" id="KW-0813">Transport</keyword>
<comment type="similarity">
    <text evidence="7">Belongs to the nucleoporin Nup84/Nup107 family.</text>
</comment>
<comment type="subunit">
    <text evidence="7">Part of the nuclear pore complex (NPC).</text>
</comment>
<evidence type="ECO:0000256" key="6">
    <source>
        <dbReference type="ARBA" id="ARBA00023242"/>
    </source>
</evidence>
<evidence type="ECO:0000256" key="4">
    <source>
        <dbReference type="ARBA" id="ARBA00023010"/>
    </source>
</evidence>
<dbReference type="EMBL" id="JH921451">
    <property type="protein sequence ID" value="EKD13156.1"/>
    <property type="molecule type" value="Genomic_DNA"/>
</dbReference>
<reference evidence="9 10" key="1">
    <citation type="journal article" date="2012" name="BMC Genomics">
        <title>Sequencing the genome of Marssonina brunnea reveals fungus-poplar co-evolution.</title>
        <authorList>
            <person name="Zhu S."/>
            <person name="Cao Y.-Z."/>
            <person name="Jiang C."/>
            <person name="Tan B.-Y."/>
            <person name="Wang Z."/>
            <person name="Feng S."/>
            <person name="Zhang L."/>
            <person name="Su X.-H."/>
            <person name="Brejova B."/>
            <person name="Vinar T."/>
            <person name="Xu M."/>
            <person name="Wang M.-X."/>
            <person name="Zhang S.-G."/>
            <person name="Huang M.-R."/>
            <person name="Wu R."/>
            <person name="Zhou Y."/>
        </authorList>
    </citation>
    <scope>NUCLEOTIDE SEQUENCE [LARGE SCALE GENOMIC DNA]</scope>
    <source>
        <strain evidence="9 10">MB_m1</strain>
    </source>
</reference>
<dbReference type="FunCoup" id="K1WK05">
    <property type="interactions" value="507"/>
</dbReference>
<dbReference type="GO" id="GO:0006406">
    <property type="term" value="P:mRNA export from nucleus"/>
    <property type="evidence" value="ECO:0007669"/>
    <property type="project" value="TreeGrafter"/>
</dbReference>
<dbReference type="eggNOG" id="KOG1964">
    <property type="taxonomic scope" value="Eukaryota"/>
</dbReference>
<feature type="compositionally biased region" description="Basic and acidic residues" evidence="8">
    <location>
        <begin position="37"/>
        <end position="53"/>
    </location>
</feature>
<dbReference type="Gene3D" id="1.20.190.50">
    <property type="match status" value="1"/>
</dbReference>
<dbReference type="GO" id="GO:0031965">
    <property type="term" value="C:nuclear membrane"/>
    <property type="evidence" value="ECO:0007669"/>
    <property type="project" value="UniProtKB-SubCell"/>
</dbReference>
<accession>K1WK05</accession>
<evidence type="ECO:0000313" key="10">
    <source>
        <dbReference type="Proteomes" id="UP000006753"/>
    </source>
</evidence>
<sequence>MAPMTKHHALISFPQGKPQMAAQQTRDVSWNFAGSESHSEREASEEPAASHEAEMEEDEDPEGEWIKSGGTGQPNYVDSQPDSDLTSRQQPVAKTPEDAEAILHPLREAANRVGREVERFAEVLDGYNPQRATEDEERHEMMIGLIDLYHEIAVETVENLRKVHGSERQKKNGMRWRKKMRGFSVEQDDDVDMQDTDSILPSPPEDTKTKLEDLERWEQEVQTWDLLRRLVQLRFPEPDTKGQSLQDYHPINQYSTEHELWEDFLGKDELALERKTVLRWLKDSAEESGEDIDVLVHDLQQNADRGDMIAHGWIHTKGAIKSKRMNPLLNRNVPEDLITQLDPDAMTRQGKCLQKQDEYFERAIWLGCYELLRRGKSADEIREWCVERTEVWRAVSMSGFPDESPHDEDPGNPESSALWRRMCFALARNGGGDPYKKAVYGILSGDIDSVEAVCRSWDDFVFANYNALLRNQFDNYLRNVRPFSNATSNFESFDAIQFHSPSDPKSAGRRLIETLKAKRETAAETLQPMKMLQGVLIADTFSNFIYQQGLALSKAANKLEPSNLFPATSKSPEDEESTKYVTLNDHDSLRVLAHVLIIFMGLGLDLGGAANVTEVENVIVAYISFLRLSGKEELIPLYCSQLSGKRKYAILCRNLIDVTDYNQRVTQIRLMRELGLDAQEFVSLQARFLQSDYPDRTTGYPAANFRLFSQSSADGHSRKLTQPLHNFFGPDPEAVDRIDMLLIRSLEWYLLVDGLWSETFTLGTMLYMRFFKNMRLNAARSMSISVEYKNVVEVKTRAILGDTYDYIGLENEEDEDITEVLDGSADGKRHLKKYMVAQAKSFRELESLIDSLDYLETCTSLRVLLSERNDPAWQKEYKRRLHVAVEGTIAGFEHLLKGWLVTCQNEDFEEEFQNLREAYLPEMILAYLSVLQYCGGALSRQHLMTCMDISTVIAEEDSDLLALFVKTGKIQELVDKLAAASKDLLLLTASRPNQGSRSKKLKMKGWTPDLWTVKP</sequence>
<dbReference type="GO" id="GO:0017056">
    <property type="term" value="F:structural constituent of nuclear pore"/>
    <property type="evidence" value="ECO:0007669"/>
    <property type="project" value="UniProtKB-UniRule"/>
</dbReference>
<keyword evidence="3" id="KW-0653">Protein transport</keyword>
<keyword evidence="4 7" id="KW-0811">Translocation</keyword>
<evidence type="ECO:0000256" key="8">
    <source>
        <dbReference type="SAM" id="MobiDB-lite"/>
    </source>
</evidence>
<feature type="compositionally biased region" description="Acidic residues" evidence="8">
    <location>
        <begin position="54"/>
        <end position="63"/>
    </location>
</feature>
<dbReference type="Gene3D" id="1.10.3450.20">
    <property type="match status" value="1"/>
</dbReference>
<feature type="region of interest" description="Disordered" evidence="8">
    <location>
        <begin position="1"/>
        <end position="101"/>
    </location>
</feature>
<evidence type="ECO:0000256" key="1">
    <source>
        <dbReference type="ARBA" id="ARBA00022448"/>
    </source>
</evidence>
<comment type="subcellular location">
    <subcellularLocation>
        <location evidence="7">Nucleus</location>
        <location evidence="7">Nuclear pore complex</location>
    </subcellularLocation>
    <subcellularLocation>
        <location evidence="7">Nucleus membrane</location>
    </subcellularLocation>
</comment>
<feature type="compositionally biased region" description="Polar residues" evidence="8">
    <location>
        <begin position="73"/>
        <end position="92"/>
    </location>
</feature>
<comment type="function">
    <text evidence="7">Functions as a component of the nuclear pore complex (NPC).</text>
</comment>
<evidence type="ECO:0000256" key="5">
    <source>
        <dbReference type="ARBA" id="ARBA00023132"/>
    </source>
</evidence>
<keyword evidence="10" id="KW-1185">Reference proteome</keyword>
<feature type="region of interest" description="Disordered" evidence="8">
    <location>
        <begin position="185"/>
        <end position="208"/>
    </location>
</feature>
<evidence type="ECO:0000256" key="2">
    <source>
        <dbReference type="ARBA" id="ARBA00022816"/>
    </source>
</evidence>
<dbReference type="KEGG" id="mbe:MBM_08599"/>
<name>K1WK05_MARBU</name>
<dbReference type="HOGENOM" id="CLU_005882_1_0_1"/>
<evidence type="ECO:0000256" key="7">
    <source>
        <dbReference type="RuleBase" id="RU365072"/>
    </source>
</evidence>
<dbReference type="GO" id="GO:0031080">
    <property type="term" value="C:nuclear pore outer ring"/>
    <property type="evidence" value="ECO:0007669"/>
    <property type="project" value="TreeGrafter"/>
</dbReference>
<dbReference type="AlphaFoldDB" id="K1WK05"/>
<dbReference type="GO" id="GO:0000973">
    <property type="term" value="P:post-transcriptional tethering of RNA polymerase II gene DNA at nuclear periphery"/>
    <property type="evidence" value="ECO:0007669"/>
    <property type="project" value="TreeGrafter"/>
</dbReference>
<keyword evidence="5 7" id="KW-0906">Nuclear pore complex</keyword>
<gene>
    <name evidence="9" type="ORF">MBM_08599</name>
</gene>
<evidence type="ECO:0000313" key="9">
    <source>
        <dbReference type="EMBL" id="EKD13156.1"/>
    </source>
</evidence>
<keyword evidence="7" id="KW-0472">Membrane</keyword>
<dbReference type="Pfam" id="PF04121">
    <property type="entry name" value="Nup84_Nup100"/>
    <property type="match status" value="1"/>
</dbReference>
<dbReference type="PANTHER" id="PTHR13003:SF2">
    <property type="entry name" value="NUCLEAR PORE COMPLEX PROTEIN NUP107"/>
    <property type="match status" value="1"/>
</dbReference>
<protein>
    <recommendedName>
        <fullName evidence="7">Nuclear pore complex protein</fullName>
    </recommendedName>
</protein>
<dbReference type="InterPro" id="IPR007252">
    <property type="entry name" value="Nup84/Nup107"/>
</dbReference>
<dbReference type="PANTHER" id="PTHR13003">
    <property type="entry name" value="NUP107-RELATED"/>
    <property type="match status" value="1"/>
</dbReference>
<keyword evidence="6 7" id="KW-0539">Nucleus</keyword>
<keyword evidence="2" id="KW-0509">mRNA transport</keyword>
<dbReference type="InParanoid" id="K1WK05"/>
<feature type="compositionally biased region" description="Acidic residues" evidence="8">
    <location>
        <begin position="186"/>
        <end position="195"/>
    </location>
</feature>
<evidence type="ECO:0000256" key="3">
    <source>
        <dbReference type="ARBA" id="ARBA00022927"/>
    </source>
</evidence>
<dbReference type="STRING" id="1072389.K1WK05"/>
<proteinExistence type="inferred from homology"/>
<dbReference type="OrthoDB" id="3098at2759"/>
<dbReference type="Proteomes" id="UP000006753">
    <property type="component" value="Unassembled WGS sequence"/>
</dbReference>